<dbReference type="PIRSF" id="PIRSF016839">
    <property type="entry name" value="PhP"/>
    <property type="match status" value="1"/>
</dbReference>
<dbReference type="PANTHER" id="PTHR10819:SF3">
    <property type="entry name" value="PHOSPHOTRIESTERASE-RELATED PROTEIN"/>
    <property type="match status" value="1"/>
</dbReference>
<feature type="modified residue" description="N6-carboxylysine" evidence="3">
    <location>
        <position position="146"/>
    </location>
</feature>
<dbReference type="PANTHER" id="PTHR10819">
    <property type="entry name" value="PHOSPHOTRIESTERASE-RELATED"/>
    <property type="match status" value="1"/>
</dbReference>
<dbReference type="InterPro" id="IPR032466">
    <property type="entry name" value="Metal_Hydrolase"/>
</dbReference>
<dbReference type="Gene3D" id="3.20.20.140">
    <property type="entry name" value="Metal-dependent hydrolases"/>
    <property type="match status" value="1"/>
</dbReference>
<accession>A0ABV6JM94</accession>
<keyword evidence="5" id="KW-1185">Reference proteome</keyword>
<dbReference type="Pfam" id="PF02126">
    <property type="entry name" value="PTE"/>
    <property type="match status" value="1"/>
</dbReference>
<evidence type="ECO:0000256" key="2">
    <source>
        <dbReference type="ARBA" id="ARBA00022801"/>
    </source>
</evidence>
<comment type="caution">
    <text evidence="4">The sequence shown here is derived from an EMBL/GenBank/DDBJ whole genome shotgun (WGS) entry which is preliminary data.</text>
</comment>
<evidence type="ECO:0000256" key="1">
    <source>
        <dbReference type="ARBA" id="ARBA00022723"/>
    </source>
</evidence>
<protein>
    <submittedName>
        <fullName evidence="4">Phosphotriesterase</fullName>
    </submittedName>
</protein>
<name>A0ABV6JM94_9PROT</name>
<proteinExistence type="inferred from homology"/>
<evidence type="ECO:0000256" key="3">
    <source>
        <dbReference type="PROSITE-ProRule" id="PRU00679"/>
    </source>
</evidence>
<keyword evidence="2" id="KW-0378">Hydrolase</keyword>
<dbReference type="PROSITE" id="PS51347">
    <property type="entry name" value="PHOSPHOTRIESTERASE_2"/>
    <property type="match status" value="1"/>
</dbReference>
<dbReference type="InterPro" id="IPR001559">
    <property type="entry name" value="Phosphotriesterase"/>
</dbReference>
<dbReference type="InterPro" id="IPR017947">
    <property type="entry name" value="AryldialkylPase_Zn-BS"/>
</dbReference>
<dbReference type="SUPFAM" id="SSF51556">
    <property type="entry name" value="Metallo-dependent hydrolases"/>
    <property type="match status" value="1"/>
</dbReference>
<organism evidence="4 5">
    <name type="scientific">Roseomonas elaeocarpi</name>
    <dbReference type="NCBI Taxonomy" id="907779"/>
    <lineage>
        <taxon>Bacteria</taxon>
        <taxon>Pseudomonadati</taxon>
        <taxon>Pseudomonadota</taxon>
        <taxon>Alphaproteobacteria</taxon>
        <taxon>Acetobacterales</taxon>
        <taxon>Roseomonadaceae</taxon>
        <taxon>Roseomonas</taxon>
    </lineage>
</organism>
<dbReference type="RefSeq" id="WP_377042530.1">
    <property type="nucleotide sequence ID" value="NZ_JBHLUN010000001.1"/>
</dbReference>
<dbReference type="PROSITE" id="PS01322">
    <property type="entry name" value="PHOSPHOTRIESTERASE_1"/>
    <property type="match status" value="1"/>
</dbReference>
<sequence>MSGTIETVTGPIQAEQLGVTLMHEHIFVRNLELEANFPAPEWDEEVFIQRAREGLQALMARGIRSMVDLTVIGLGRDIHPIIRIAEGLDFNIIAATGYYTFKDLPSFFHNHGPGRMIEGPDPLHQMFVRDIREGISGTRVKAGIIKVATDKPGFTPDVTRVFEAAVRAHKDTGVPITTHSDAAEKGGLEQQDFFRRNGVDLTRTVIGHCGDSDDFDYLQRLMDAGSFIGMDRFGLTWFATDEARTRTVAKLCRRGYADRMTLSHDAGYYSVNSEPSYRDKALPAWKHTLISDVIIPRLREQGVTEAQLHQMMVVNPTRILAAR</sequence>
<dbReference type="Proteomes" id="UP001589865">
    <property type="component" value="Unassembled WGS sequence"/>
</dbReference>
<dbReference type="EMBL" id="JBHLUN010000001">
    <property type="protein sequence ID" value="MFC0406845.1"/>
    <property type="molecule type" value="Genomic_DNA"/>
</dbReference>
<reference evidence="4 5" key="1">
    <citation type="submission" date="2024-09" db="EMBL/GenBank/DDBJ databases">
        <authorList>
            <person name="Sun Q."/>
            <person name="Mori K."/>
        </authorList>
    </citation>
    <scope>NUCLEOTIDE SEQUENCE [LARGE SCALE GENOMIC DNA]</scope>
    <source>
        <strain evidence="4 5">TBRC 5777</strain>
    </source>
</reference>
<gene>
    <name evidence="4" type="ORF">ACFFGY_01205</name>
</gene>
<evidence type="ECO:0000313" key="5">
    <source>
        <dbReference type="Proteomes" id="UP001589865"/>
    </source>
</evidence>
<comment type="similarity">
    <text evidence="3">Belongs to the metallo-dependent hydrolases superfamily. Phosphotriesterase family.</text>
</comment>
<evidence type="ECO:0000313" key="4">
    <source>
        <dbReference type="EMBL" id="MFC0406845.1"/>
    </source>
</evidence>
<keyword evidence="1" id="KW-0479">Metal-binding</keyword>